<evidence type="ECO:0000313" key="3">
    <source>
        <dbReference type="EMBL" id="TNV09062.1"/>
    </source>
</evidence>
<evidence type="ECO:0000256" key="1">
    <source>
        <dbReference type="SAM" id="Phobius"/>
    </source>
</evidence>
<keyword evidence="1" id="KW-0812">Transmembrane</keyword>
<organism evidence="3 4">
    <name type="scientific">Brucella pecoris</name>
    <dbReference type="NCBI Taxonomy" id="867683"/>
    <lineage>
        <taxon>Bacteria</taxon>
        <taxon>Pseudomonadati</taxon>
        <taxon>Pseudomonadota</taxon>
        <taxon>Alphaproteobacteria</taxon>
        <taxon>Hyphomicrobiales</taxon>
        <taxon>Brucellaceae</taxon>
        <taxon>Brucella/Ochrobactrum group</taxon>
        <taxon>Brucella</taxon>
    </lineage>
</organism>
<dbReference type="Proteomes" id="UP000553980">
    <property type="component" value="Unassembled WGS sequence"/>
</dbReference>
<dbReference type="OrthoDB" id="8451648at2"/>
<gene>
    <name evidence="3" type="ORF">FIB18_21845</name>
    <name evidence="2" type="ORF">GGQ79_004469</name>
</gene>
<name>A0A5C5CCN5_9HYPH</name>
<dbReference type="EMBL" id="VEWK01000016">
    <property type="protein sequence ID" value="TNV09062.1"/>
    <property type="molecule type" value="Genomic_DNA"/>
</dbReference>
<evidence type="ECO:0000313" key="4">
    <source>
        <dbReference type="Proteomes" id="UP000313390"/>
    </source>
</evidence>
<proteinExistence type="predicted"/>
<protein>
    <submittedName>
        <fullName evidence="3">Uncharacterized protein</fullName>
    </submittedName>
</protein>
<evidence type="ECO:0000313" key="2">
    <source>
        <dbReference type="EMBL" id="MBB4095916.1"/>
    </source>
</evidence>
<dbReference type="AlphaFoldDB" id="A0A5C5CCN5"/>
<keyword evidence="5" id="KW-1185">Reference proteome</keyword>
<dbReference type="RefSeq" id="WP_138787113.1">
    <property type="nucleotide sequence ID" value="NZ_JACIEX010000015.1"/>
</dbReference>
<comment type="caution">
    <text evidence="3">The sequence shown here is derived from an EMBL/GenBank/DDBJ whole genome shotgun (WGS) entry which is preliminary data.</text>
</comment>
<feature type="transmembrane region" description="Helical" evidence="1">
    <location>
        <begin position="43"/>
        <end position="63"/>
    </location>
</feature>
<keyword evidence="1" id="KW-0472">Membrane</keyword>
<dbReference type="EMBL" id="JACIEX010000015">
    <property type="protein sequence ID" value="MBB4095916.1"/>
    <property type="molecule type" value="Genomic_DNA"/>
</dbReference>
<evidence type="ECO:0000313" key="5">
    <source>
        <dbReference type="Proteomes" id="UP000553980"/>
    </source>
</evidence>
<dbReference type="Proteomes" id="UP000313390">
    <property type="component" value="Unassembled WGS sequence"/>
</dbReference>
<keyword evidence="1" id="KW-1133">Transmembrane helix</keyword>
<reference evidence="3" key="2">
    <citation type="submission" date="2019-06" db="EMBL/GenBank/DDBJ databases">
        <authorList>
            <person name="Hu M."/>
        </authorList>
    </citation>
    <scope>NUCLEOTIDE SEQUENCE</scope>
    <source>
        <strain evidence="3">08RB2639</strain>
    </source>
</reference>
<reference evidence="2 5" key="3">
    <citation type="submission" date="2020-08" db="EMBL/GenBank/DDBJ databases">
        <title>Genomic Encyclopedia of Type Strains, Phase IV (KMG-IV): sequencing the most valuable type-strain genomes for metagenomic binning, comparative biology and taxonomic classification.</title>
        <authorList>
            <person name="Goeker M."/>
        </authorList>
    </citation>
    <scope>NUCLEOTIDE SEQUENCE [LARGE SCALE GENOMIC DNA]</scope>
    <source>
        <strain evidence="2 5">DSM 23868</strain>
    </source>
</reference>
<sequence>MHGRLDYHKSKVLNALFTTEANEQAESAQDHRFDDWFSELFSVRYVIMVCMCCVATVIVIAQII</sequence>
<reference evidence="3 4" key="1">
    <citation type="journal article" date="2011" name="Int. J. Syst. Evol. Microbiol.">
        <title>Ochrobactrum pecoris sp. nov., isolated from farm animals.</title>
        <authorList>
            <person name="Kampfer P."/>
            <person name="Huber B."/>
            <person name="Busse H.J."/>
            <person name="Scholz H.C."/>
            <person name="Tomaso H."/>
            <person name="Hotzel H."/>
            <person name="Melzer F."/>
        </authorList>
    </citation>
    <scope>NUCLEOTIDE SEQUENCE [LARGE SCALE GENOMIC DNA]</scope>
    <source>
        <strain evidence="3 4">08RB2639</strain>
    </source>
</reference>
<accession>A0A5C5CCN5</accession>